<dbReference type="EMBL" id="LAZP02000099">
    <property type="protein sequence ID" value="PFH60936.1"/>
    <property type="molecule type" value="Genomic_DNA"/>
</dbReference>
<dbReference type="PANTHER" id="PTHR34154:SF13">
    <property type="entry name" value="ASL1-LIKE GLYCOSYL HYDROLASE CATALYTIC DOMAIN-CONTAINING PROTEIN"/>
    <property type="match status" value="1"/>
</dbReference>
<dbReference type="AlphaFoldDB" id="A0A2A9PJE0"/>
<reference evidence="4 5" key="1">
    <citation type="journal article" date="2015" name="BMC Genomics">
        <title>Gene expression during zombie ant biting behavior reflects the complexity underlying fungal parasitic behavioral manipulation.</title>
        <authorList>
            <person name="de Bekker C."/>
            <person name="Ohm R.A."/>
            <person name="Loreto R.G."/>
            <person name="Sebastian A."/>
            <person name="Albert I."/>
            <person name="Merrow M."/>
            <person name="Brachmann A."/>
            <person name="Hughes D.P."/>
        </authorList>
    </citation>
    <scope>NUCLEOTIDE SEQUENCE [LARGE SCALE GENOMIC DNA]</scope>
    <source>
        <strain evidence="4 5">SC16a</strain>
    </source>
</reference>
<gene>
    <name evidence="4" type="ORF">XA68_18556</name>
</gene>
<keyword evidence="5" id="KW-1185">Reference proteome</keyword>
<name>A0A2A9PJE0_OPHUN</name>
<dbReference type="Proteomes" id="UP000037136">
    <property type="component" value="Unassembled WGS sequence"/>
</dbReference>
<feature type="compositionally biased region" description="Low complexity" evidence="1">
    <location>
        <begin position="97"/>
        <end position="109"/>
    </location>
</feature>
<evidence type="ECO:0000256" key="2">
    <source>
        <dbReference type="SAM" id="SignalP"/>
    </source>
</evidence>
<accession>A0A2A9PJE0</accession>
<keyword evidence="2" id="KW-0732">Signal</keyword>
<dbReference type="Pfam" id="PF11790">
    <property type="entry name" value="Glyco_hydro_cc"/>
    <property type="match status" value="1"/>
</dbReference>
<dbReference type="InterPro" id="IPR024655">
    <property type="entry name" value="Asl1_glyco_hydro_catalytic"/>
</dbReference>
<reference evidence="4 5" key="2">
    <citation type="journal article" date="2017" name="Sci. Rep.">
        <title>Ant-infecting Ophiocordyceps genomes reveal a high diversity of potential behavioral manipulation genes and a possible major role for enterotoxins.</title>
        <authorList>
            <person name="de Bekker C."/>
            <person name="Ohm R.A."/>
            <person name="Evans H.C."/>
            <person name="Brachmann A."/>
            <person name="Hughes D.P."/>
        </authorList>
    </citation>
    <scope>NUCLEOTIDE SEQUENCE [LARGE SCALE GENOMIC DNA]</scope>
    <source>
        <strain evidence="4 5">SC16a</strain>
    </source>
</reference>
<feature type="region of interest" description="Disordered" evidence="1">
    <location>
        <begin position="168"/>
        <end position="187"/>
    </location>
</feature>
<feature type="region of interest" description="Disordered" evidence="1">
    <location>
        <begin position="90"/>
        <end position="140"/>
    </location>
</feature>
<evidence type="ECO:0000313" key="5">
    <source>
        <dbReference type="Proteomes" id="UP000037136"/>
    </source>
</evidence>
<proteinExistence type="predicted"/>
<evidence type="ECO:0000259" key="3">
    <source>
        <dbReference type="Pfam" id="PF11790"/>
    </source>
</evidence>
<sequence length="430" mass="45595">MSAKKIVILAAVAALAEQASAFNSHRHLHRREPKYGAVHWVTVWTTATTTIYDAEKTAVSGPEHVANYAPVQAEAVKPTSNAVYLKSEAPAQPPAPAAQSPAPAAQSPAPYAPPPPPEVESEAPAVPSPRSPSAAPEAPKTTLEIQPKPINSLLQPIAPYVPPLAPSVAPSNPSGGGNGNSASGSPGFSGKRGLAYNDASLANNFDDQCNGCSGWGYNWGSTPQGLSSKISYVPMLWGNKPEFTKNWHSDAQKAVDNGAKAMFSFNEPDNAGQANMSPQQAAELHVQYMNPWGGKALIGSPAITNSGQAGQGIEWLGSFVKACDNMQEKCRIDFCVVHWYSQPEYADTLYDHIAKAHKVCGQKPIWLTEFGPVDAGGQPMDAPAFLKTVVRKLDEIEYLHAYAPFMCSAGKLMSSANQLSAMGKAYADVS</sequence>
<dbReference type="PANTHER" id="PTHR34154">
    <property type="entry name" value="ALKALI-SENSITIVE LINKAGE PROTEIN 1"/>
    <property type="match status" value="1"/>
</dbReference>
<dbReference type="GO" id="GO:0071966">
    <property type="term" value="P:fungal-type cell wall polysaccharide metabolic process"/>
    <property type="evidence" value="ECO:0007669"/>
    <property type="project" value="TreeGrafter"/>
</dbReference>
<feature type="signal peptide" evidence="2">
    <location>
        <begin position="1"/>
        <end position="21"/>
    </location>
</feature>
<dbReference type="InterPro" id="IPR053183">
    <property type="entry name" value="ASL1"/>
</dbReference>
<comment type="caution">
    <text evidence="4">The sequence shown here is derived from an EMBL/GenBank/DDBJ whole genome shotgun (WGS) entry which is preliminary data.</text>
</comment>
<feature type="domain" description="Asl1-like glycosyl hydrolase catalytic" evidence="3">
    <location>
        <begin position="193"/>
        <end position="426"/>
    </location>
</feature>
<dbReference type="SUPFAM" id="SSF51445">
    <property type="entry name" value="(Trans)glycosidases"/>
    <property type="match status" value="1"/>
</dbReference>
<organism evidence="4 5">
    <name type="scientific">Ophiocordyceps unilateralis</name>
    <name type="common">Zombie-ant fungus</name>
    <name type="synonym">Torrubia unilateralis</name>
    <dbReference type="NCBI Taxonomy" id="268505"/>
    <lineage>
        <taxon>Eukaryota</taxon>
        <taxon>Fungi</taxon>
        <taxon>Dikarya</taxon>
        <taxon>Ascomycota</taxon>
        <taxon>Pezizomycotina</taxon>
        <taxon>Sordariomycetes</taxon>
        <taxon>Hypocreomycetidae</taxon>
        <taxon>Hypocreales</taxon>
        <taxon>Ophiocordycipitaceae</taxon>
        <taxon>Ophiocordyceps</taxon>
    </lineage>
</organism>
<dbReference type="InterPro" id="IPR017853">
    <property type="entry name" value="GH"/>
</dbReference>
<protein>
    <recommendedName>
        <fullName evidence="3">Asl1-like glycosyl hydrolase catalytic domain-containing protein</fullName>
    </recommendedName>
</protein>
<evidence type="ECO:0000313" key="4">
    <source>
        <dbReference type="EMBL" id="PFH60936.1"/>
    </source>
</evidence>
<dbReference type="Gene3D" id="3.20.20.80">
    <property type="entry name" value="Glycosidases"/>
    <property type="match status" value="1"/>
</dbReference>
<evidence type="ECO:0000256" key="1">
    <source>
        <dbReference type="SAM" id="MobiDB-lite"/>
    </source>
</evidence>
<dbReference type="GO" id="GO:0009277">
    <property type="term" value="C:fungal-type cell wall"/>
    <property type="evidence" value="ECO:0007669"/>
    <property type="project" value="TreeGrafter"/>
</dbReference>
<feature type="chain" id="PRO_5012382958" description="Asl1-like glycosyl hydrolase catalytic domain-containing protein" evidence="2">
    <location>
        <begin position="22"/>
        <end position="430"/>
    </location>
</feature>
<dbReference type="STRING" id="268505.A0A2A9PJE0"/>
<dbReference type="OrthoDB" id="43654at2759"/>